<evidence type="ECO:0008006" key="4">
    <source>
        <dbReference type="Google" id="ProtNLM"/>
    </source>
</evidence>
<evidence type="ECO:0000256" key="1">
    <source>
        <dbReference type="SAM" id="MobiDB-lite"/>
    </source>
</evidence>
<dbReference type="eggNOG" id="ENOG502QTHW">
    <property type="taxonomic scope" value="Eukaryota"/>
</dbReference>
<evidence type="ECO:0000313" key="2">
    <source>
        <dbReference type="EnsemblPlants" id="OB05G10900.1"/>
    </source>
</evidence>
<name>J3M3B6_ORYBR</name>
<accession>J3M3B6</accession>
<reference evidence="2" key="1">
    <citation type="journal article" date="2013" name="Nat. Commun.">
        <title>Whole-genome sequencing of Oryza brachyantha reveals mechanisms underlying Oryza genome evolution.</title>
        <authorList>
            <person name="Chen J."/>
            <person name="Huang Q."/>
            <person name="Gao D."/>
            <person name="Wang J."/>
            <person name="Lang Y."/>
            <person name="Liu T."/>
            <person name="Li B."/>
            <person name="Bai Z."/>
            <person name="Luis Goicoechea J."/>
            <person name="Liang C."/>
            <person name="Chen C."/>
            <person name="Zhang W."/>
            <person name="Sun S."/>
            <person name="Liao Y."/>
            <person name="Zhang X."/>
            <person name="Yang L."/>
            <person name="Song C."/>
            <person name="Wang M."/>
            <person name="Shi J."/>
            <person name="Liu G."/>
            <person name="Liu J."/>
            <person name="Zhou H."/>
            <person name="Zhou W."/>
            <person name="Yu Q."/>
            <person name="An N."/>
            <person name="Chen Y."/>
            <person name="Cai Q."/>
            <person name="Wang B."/>
            <person name="Liu B."/>
            <person name="Min J."/>
            <person name="Huang Y."/>
            <person name="Wu H."/>
            <person name="Li Z."/>
            <person name="Zhang Y."/>
            <person name="Yin Y."/>
            <person name="Song W."/>
            <person name="Jiang J."/>
            <person name="Jackson S.A."/>
            <person name="Wing R.A."/>
            <person name="Wang J."/>
            <person name="Chen M."/>
        </authorList>
    </citation>
    <scope>NUCLEOTIDE SEQUENCE [LARGE SCALE GENOMIC DNA]</scope>
    <source>
        <strain evidence="2">cv. IRGC 101232</strain>
    </source>
</reference>
<organism evidence="2">
    <name type="scientific">Oryza brachyantha</name>
    <name type="common">malo sina</name>
    <dbReference type="NCBI Taxonomy" id="4533"/>
    <lineage>
        <taxon>Eukaryota</taxon>
        <taxon>Viridiplantae</taxon>
        <taxon>Streptophyta</taxon>
        <taxon>Embryophyta</taxon>
        <taxon>Tracheophyta</taxon>
        <taxon>Spermatophyta</taxon>
        <taxon>Magnoliopsida</taxon>
        <taxon>Liliopsida</taxon>
        <taxon>Poales</taxon>
        <taxon>Poaceae</taxon>
        <taxon>BOP clade</taxon>
        <taxon>Oryzoideae</taxon>
        <taxon>Oryzeae</taxon>
        <taxon>Oryzinae</taxon>
        <taxon>Oryza</taxon>
    </lineage>
</organism>
<dbReference type="STRING" id="4533.J3M3B6"/>
<dbReference type="EnsemblPlants" id="OB05G10900.1">
    <property type="protein sequence ID" value="OB05G10900.1"/>
    <property type="gene ID" value="OB05G10900"/>
</dbReference>
<feature type="compositionally biased region" description="Basic and acidic residues" evidence="1">
    <location>
        <begin position="188"/>
        <end position="200"/>
    </location>
</feature>
<dbReference type="AlphaFoldDB" id="J3M3B6"/>
<evidence type="ECO:0000313" key="3">
    <source>
        <dbReference type="Proteomes" id="UP000006038"/>
    </source>
</evidence>
<keyword evidence="3" id="KW-1185">Reference proteome</keyword>
<feature type="compositionally biased region" description="Polar residues" evidence="1">
    <location>
        <begin position="9"/>
        <end position="18"/>
    </location>
</feature>
<protein>
    <recommendedName>
        <fullName evidence="4">Dof-type domain-containing protein</fullName>
    </recommendedName>
</protein>
<sequence>MIFPPAFLDSSSWNDNNNQQQQQQHAHGHGHQVEAGCGGGGDGNSHELLQQSIMPAATAGSTPAGSTTSSTCTTANAPALPAMLGGNLSILPPLLRLADFDAMSLGSTFSGMGGKPPVDAAGCYSVGSGGATTAAGLEQWRLQQMQSFPFFHAMDQATLAPAPAMAMPGMFHLGLDGDGHGGGGDDGGELHHAMPSKREAGGGYPRGMYGDHHFAGGYTTSYSSAATGRD</sequence>
<proteinExistence type="predicted"/>
<dbReference type="OMA" id="HGHQVEA"/>
<dbReference type="Gramene" id="OB05G10900.1">
    <property type="protein sequence ID" value="OB05G10900.1"/>
    <property type="gene ID" value="OB05G10900"/>
</dbReference>
<feature type="region of interest" description="Disordered" evidence="1">
    <location>
        <begin position="177"/>
        <end position="204"/>
    </location>
</feature>
<dbReference type="HOGENOM" id="CLU_036438_0_0_1"/>
<reference evidence="2" key="2">
    <citation type="submission" date="2013-04" db="UniProtKB">
        <authorList>
            <consortium name="EnsemblPlants"/>
        </authorList>
    </citation>
    <scope>IDENTIFICATION</scope>
</reference>
<dbReference type="Proteomes" id="UP000006038">
    <property type="component" value="Chromosome 5"/>
</dbReference>
<feature type="region of interest" description="Disordered" evidence="1">
    <location>
        <begin position="1"/>
        <end position="47"/>
    </location>
</feature>